<dbReference type="STRING" id="1077974.GOEFS_065_00110"/>
<dbReference type="InterPro" id="IPR005693">
    <property type="entry name" value="Mce"/>
</dbReference>
<dbReference type="RefSeq" id="WP_007318153.1">
    <property type="nucleotide sequence ID" value="NZ_BAEH01000065.1"/>
</dbReference>
<organism evidence="2 3">
    <name type="scientific">Gordonia effusa NBRC 100432</name>
    <dbReference type="NCBI Taxonomy" id="1077974"/>
    <lineage>
        <taxon>Bacteria</taxon>
        <taxon>Bacillati</taxon>
        <taxon>Actinomycetota</taxon>
        <taxon>Actinomycetes</taxon>
        <taxon>Mycobacteriales</taxon>
        <taxon>Gordoniaceae</taxon>
        <taxon>Gordonia</taxon>
    </lineage>
</organism>
<dbReference type="InterPro" id="IPR052336">
    <property type="entry name" value="MlaD_Phospholipid_Transporter"/>
</dbReference>
<feature type="domain" description="Mce/MlaD" evidence="1">
    <location>
        <begin position="41"/>
        <end position="115"/>
    </location>
</feature>
<sequence length="367" mass="38890">MLTMSRMKKSVALGAMSLLAVIGLSGCSIVPESWKASLGQANEITAYFQSVSGLYNSNDVAVLGMPVGQVTSVEPQGNRVKVTFTVDKDIKIPADATAAIVNTSIVTTRHIELSPAYSSGPTLEDGAVIKNAKEPVEIGELLDSIDKLVVALGGDKPGDGPVADLLDIQYGVTKDNGVRLRKAIDQLAKAGAIGKDNGDSLVNIIKSVNDLTTKLVAGYPKMKNFSDTITNVTAMLREQSPGLLSTLANLNQTLTNTTEFLSANVGTLNSGTSRLAALASNLSDYSRQVVETIDLAPLLFQNLSNSISAEQGAWRAQVLLDKSLLDNEMLSRFCEAINLQKDGCRTGQLKDFGPDLGVFSALLELSK</sequence>
<dbReference type="eggNOG" id="COG1463">
    <property type="taxonomic scope" value="Bacteria"/>
</dbReference>
<dbReference type="PANTHER" id="PTHR33371:SF4">
    <property type="entry name" value="INTERMEMBRANE PHOSPHOLIPID TRANSPORT SYSTEM BINDING PROTEIN MLAD"/>
    <property type="match status" value="1"/>
</dbReference>
<comment type="caution">
    <text evidence="2">The sequence shown here is derived from an EMBL/GenBank/DDBJ whole genome shotgun (WGS) entry which is preliminary data.</text>
</comment>
<dbReference type="OrthoDB" id="4516955at2"/>
<dbReference type="AlphaFoldDB" id="H0R166"/>
<dbReference type="GO" id="GO:0005576">
    <property type="term" value="C:extracellular region"/>
    <property type="evidence" value="ECO:0007669"/>
    <property type="project" value="TreeGrafter"/>
</dbReference>
<dbReference type="NCBIfam" id="TIGR00996">
    <property type="entry name" value="Mtu_fam_mce"/>
    <property type="match status" value="1"/>
</dbReference>
<evidence type="ECO:0000259" key="1">
    <source>
        <dbReference type="Pfam" id="PF02470"/>
    </source>
</evidence>
<gene>
    <name evidence="2" type="primary">mceD</name>
    <name evidence="2" type="ORF">GOEFS_065_00110</name>
</gene>
<keyword evidence="3" id="KW-1185">Reference proteome</keyword>
<dbReference type="Pfam" id="PF02470">
    <property type="entry name" value="MlaD"/>
    <property type="match status" value="1"/>
</dbReference>
<dbReference type="InterPro" id="IPR003399">
    <property type="entry name" value="Mce/MlaD"/>
</dbReference>
<dbReference type="PANTHER" id="PTHR33371">
    <property type="entry name" value="INTERMEMBRANE PHOSPHOLIPID TRANSPORT SYSTEM BINDING PROTEIN MLAD-RELATED"/>
    <property type="match status" value="1"/>
</dbReference>
<dbReference type="EMBL" id="BAEH01000065">
    <property type="protein sequence ID" value="GAB18817.1"/>
    <property type="molecule type" value="Genomic_DNA"/>
</dbReference>
<proteinExistence type="predicted"/>
<protein>
    <submittedName>
        <fullName evidence="2">Mce family protein</fullName>
    </submittedName>
</protein>
<name>H0R166_9ACTN</name>
<reference evidence="2 3" key="1">
    <citation type="submission" date="2011-12" db="EMBL/GenBank/DDBJ databases">
        <title>Whole genome shotgun sequence of Gordonia effusa NBRC 100432.</title>
        <authorList>
            <person name="Yoshida I."/>
            <person name="Takarada H."/>
            <person name="Hosoyama A."/>
            <person name="Tsuchikane K."/>
            <person name="Katsumata H."/>
            <person name="Yamazaki S."/>
            <person name="Fujita N."/>
        </authorList>
    </citation>
    <scope>NUCLEOTIDE SEQUENCE [LARGE SCALE GENOMIC DNA]</scope>
    <source>
        <strain evidence="2 3">NBRC 100432</strain>
    </source>
</reference>
<accession>H0R166</accession>
<evidence type="ECO:0000313" key="3">
    <source>
        <dbReference type="Proteomes" id="UP000035034"/>
    </source>
</evidence>
<evidence type="ECO:0000313" key="2">
    <source>
        <dbReference type="EMBL" id="GAB18817.1"/>
    </source>
</evidence>
<dbReference type="Proteomes" id="UP000035034">
    <property type="component" value="Unassembled WGS sequence"/>
</dbReference>
<dbReference type="PROSITE" id="PS51257">
    <property type="entry name" value="PROKAR_LIPOPROTEIN"/>
    <property type="match status" value="1"/>
</dbReference>